<dbReference type="GO" id="GO:0005886">
    <property type="term" value="C:plasma membrane"/>
    <property type="evidence" value="ECO:0007669"/>
    <property type="project" value="UniProtKB-SubCell"/>
</dbReference>
<dbReference type="PANTHER" id="PTHR30472:SF41">
    <property type="entry name" value="TRANSPORT SYSTEM PERMEASE PROTEIN"/>
    <property type="match status" value="1"/>
</dbReference>
<dbReference type="GO" id="GO:0033214">
    <property type="term" value="P:siderophore-iron import into cell"/>
    <property type="evidence" value="ECO:0007669"/>
    <property type="project" value="TreeGrafter"/>
</dbReference>
<dbReference type="Pfam" id="PF01032">
    <property type="entry name" value="FecCD"/>
    <property type="match status" value="1"/>
</dbReference>
<evidence type="ECO:0000256" key="6">
    <source>
        <dbReference type="ARBA" id="ARBA00022989"/>
    </source>
</evidence>
<organism evidence="9 10">
    <name type="scientific">Thermobispora bispora (strain ATCC 19993 / DSM 43833 / CBS 139.67 / JCM 10125 / KCTC 9307 / NBRC 14880 / R51)</name>
    <dbReference type="NCBI Taxonomy" id="469371"/>
    <lineage>
        <taxon>Bacteria</taxon>
        <taxon>Bacillati</taxon>
        <taxon>Actinomycetota</taxon>
        <taxon>Actinomycetes</taxon>
        <taxon>Streptosporangiales</taxon>
        <taxon>Streptosporangiaceae</taxon>
        <taxon>Thermobispora</taxon>
    </lineage>
</organism>
<dbReference type="RefSeq" id="WP_013133718.1">
    <property type="nucleotide sequence ID" value="NC_014165.1"/>
</dbReference>
<feature type="transmembrane region" description="Helical" evidence="8">
    <location>
        <begin position="211"/>
        <end position="233"/>
    </location>
</feature>
<feature type="transmembrane region" description="Helical" evidence="8">
    <location>
        <begin position="99"/>
        <end position="125"/>
    </location>
</feature>
<evidence type="ECO:0000256" key="5">
    <source>
        <dbReference type="ARBA" id="ARBA00022692"/>
    </source>
</evidence>
<name>D6YAD2_THEBD</name>
<protein>
    <submittedName>
        <fullName evidence="9">Transport system permease protein</fullName>
    </submittedName>
</protein>
<keyword evidence="5 8" id="KW-0812">Transmembrane</keyword>
<keyword evidence="4" id="KW-1003">Cell membrane</keyword>
<accession>D6YAD2</accession>
<dbReference type="AlphaFoldDB" id="D6YAD2"/>
<dbReference type="eggNOG" id="COG0609">
    <property type="taxonomic scope" value="Bacteria"/>
</dbReference>
<dbReference type="CDD" id="cd06550">
    <property type="entry name" value="TM_ABC_iron-siderophores_like"/>
    <property type="match status" value="1"/>
</dbReference>
<evidence type="ECO:0000256" key="7">
    <source>
        <dbReference type="ARBA" id="ARBA00023136"/>
    </source>
</evidence>
<dbReference type="HOGENOM" id="CLU_013016_0_0_11"/>
<evidence type="ECO:0000256" key="2">
    <source>
        <dbReference type="ARBA" id="ARBA00007935"/>
    </source>
</evidence>
<dbReference type="GO" id="GO:0022857">
    <property type="term" value="F:transmembrane transporter activity"/>
    <property type="evidence" value="ECO:0007669"/>
    <property type="project" value="InterPro"/>
</dbReference>
<feature type="transmembrane region" description="Helical" evidence="8">
    <location>
        <begin position="131"/>
        <end position="155"/>
    </location>
</feature>
<evidence type="ECO:0000313" key="10">
    <source>
        <dbReference type="Proteomes" id="UP000006640"/>
    </source>
</evidence>
<dbReference type="PANTHER" id="PTHR30472">
    <property type="entry name" value="FERRIC ENTEROBACTIN TRANSPORT SYSTEM PERMEASE PROTEIN"/>
    <property type="match status" value="1"/>
</dbReference>
<dbReference type="KEGG" id="tbi:Tbis_3497"/>
<feature type="transmembrane region" description="Helical" evidence="8">
    <location>
        <begin position="67"/>
        <end position="87"/>
    </location>
</feature>
<gene>
    <name evidence="9" type="ordered locus">Tbis_3497</name>
</gene>
<feature type="transmembrane region" description="Helical" evidence="8">
    <location>
        <begin position="254"/>
        <end position="276"/>
    </location>
</feature>
<keyword evidence="10" id="KW-1185">Reference proteome</keyword>
<keyword evidence="6 8" id="KW-1133">Transmembrane helix</keyword>
<proteinExistence type="inferred from homology"/>
<comment type="similarity">
    <text evidence="2">Belongs to the binding-protein-dependent transport system permease family. FecCD subfamily.</text>
</comment>
<evidence type="ECO:0000256" key="3">
    <source>
        <dbReference type="ARBA" id="ARBA00022448"/>
    </source>
</evidence>
<dbReference type="SUPFAM" id="SSF81345">
    <property type="entry name" value="ABC transporter involved in vitamin B12 uptake, BtuC"/>
    <property type="match status" value="1"/>
</dbReference>
<feature type="transmembrane region" description="Helical" evidence="8">
    <location>
        <begin position="162"/>
        <end position="186"/>
    </location>
</feature>
<feature type="transmembrane region" description="Helical" evidence="8">
    <location>
        <begin position="323"/>
        <end position="344"/>
    </location>
</feature>
<sequence length="355" mass="35392">MNGPLDTRAGAARRRAGVLIALAVLTVAGLGLAVTVGSTPLPLGAVAAALARDGDPGVETIVWTVRLPRAVTALVAGAALGAAGLQMQTLFRNPLAEPYILGVSSGASLGVALVVTGVGGAGGMFTAGVAGFGRIGIVLAATAGAAAVLVLVLLLSRRVRSLSTLLVIGVLIGAATVSLISLMLTYTDPRLAQQYLAWGLGSFAGTTWDDLAVFVPVCAGALAAALAGVKPLNALLLGERYARTMGVNVRRTRTVTILVASVLAGAVTACCGPIAFLGMAVPHIARLLIGTADHRVLMPTVMLLGSGTALLCCVATQAPGAGAVLPLNAITTLIGTPVVITVLLRSRAARIGVAV</sequence>
<dbReference type="EMBL" id="CP001874">
    <property type="protein sequence ID" value="ADG90185.1"/>
    <property type="molecule type" value="Genomic_DNA"/>
</dbReference>
<reference evidence="9 10" key="1">
    <citation type="submission" date="2010-01" db="EMBL/GenBank/DDBJ databases">
        <title>The complete genome of Thermobispora bispora DSM 43833.</title>
        <authorList>
            <consortium name="US DOE Joint Genome Institute (JGI-PGF)"/>
            <person name="Lucas S."/>
            <person name="Copeland A."/>
            <person name="Lapidus A."/>
            <person name="Glavina del Rio T."/>
            <person name="Dalin E."/>
            <person name="Tice H."/>
            <person name="Bruce D."/>
            <person name="Goodwin L."/>
            <person name="Pitluck S."/>
            <person name="Kyrpides N."/>
            <person name="Mavromatis K."/>
            <person name="Ivanova N."/>
            <person name="Mikhailova N."/>
            <person name="Chertkov O."/>
            <person name="Brettin T."/>
            <person name="Detter J.C."/>
            <person name="Han C."/>
            <person name="Larimer F."/>
            <person name="Land M."/>
            <person name="Hauser L."/>
            <person name="Markowitz V."/>
            <person name="Cheng J.-F."/>
            <person name="Hugenholtz P."/>
            <person name="Woyke T."/>
            <person name="Wu D."/>
            <person name="Jando M."/>
            <person name="Schneider S."/>
            <person name="Klenk H.-P."/>
            <person name="Eisen J.A."/>
        </authorList>
    </citation>
    <scope>NUCLEOTIDE SEQUENCE [LARGE SCALE GENOMIC DNA]</scope>
    <source>
        <strain evidence="10">ATCC 19993 / DSM 43833 / CBS 139.67 / JCM 10125 / KCTC 9307 / NBRC 14880 / R51</strain>
    </source>
</reference>
<evidence type="ECO:0000256" key="1">
    <source>
        <dbReference type="ARBA" id="ARBA00004651"/>
    </source>
</evidence>
<dbReference type="InterPro" id="IPR000522">
    <property type="entry name" value="ABC_transptr_permease_BtuC"/>
</dbReference>
<feature type="transmembrane region" description="Helical" evidence="8">
    <location>
        <begin position="296"/>
        <end position="316"/>
    </location>
</feature>
<keyword evidence="3" id="KW-0813">Transport</keyword>
<dbReference type="STRING" id="469371.Tbis_3497"/>
<dbReference type="InterPro" id="IPR037294">
    <property type="entry name" value="ABC_BtuC-like"/>
</dbReference>
<keyword evidence="7 8" id="KW-0472">Membrane</keyword>
<evidence type="ECO:0000313" key="9">
    <source>
        <dbReference type="EMBL" id="ADG90185.1"/>
    </source>
</evidence>
<dbReference type="Proteomes" id="UP000006640">
    <property type="component" value="Chromosome"/>
</dbReference>
<comment type="subcellular location">
    <subcellularLocation>
        <location evidence="1">Cell membrane</location>
        <topology evidence="1">Multi-pass membrane protein</topology>
    </subcellularLocation>
</comment>
<dbReference type="Gene3D" id="1.10.3470.10">
    <property type="entry name" value="ABC transporter involved in vitamin B12 uptake, BtuC"/>
    <property type="match status" value="1"/>
</dbReference>
<evidence type="ECO:0000256" key="8">
    <source>
        <dbReference type="SAM" id="Phobius"/>
    </source>
</evidence>
<evidence type="ECO:0000256" key="4">
    <source>
        <dbReference type="ARBA" id="ARBA00022475"/>
    </source>
</evidence>